<dbReference type="AlphaFoldDB" id="A0A382FKX7"/>
<reference evidence="1" key="1">
    <citation type="submission" date="2018-05" db="EMBL/GenBank/DDBJ databases">
        <authorList>
            <person name="Lanie J.A."/>
            <person name="Ng W.-L."/>
            <person name="Kazmierczak K.M."/>
            <person name="Andrzejewski T.M."/>
            <person name="Davidsen T.M."/>
            <person name="Wayne K.J."/>
            <person name="Tettelin H."/>
            <person name="Glass J.I."/>
            <person name="Rusch D."/>
            <person name="Podicherti R."/>
            <person name="Tsui H.-C.T."/>
            <person name="Winkler M.E."/>
        </authorList>
    </citation>
    <scope>NUCLEOTIDE SEQUENCE</scope>
</reference>
<organism evidence="1">
    <name type="scientific">marine metagenome</name>
    <dbReference type="NCBI Taxonomy" id="408172"/>
    <lineage>
        <taxon>unclassified sequences</taxon>
        <taxon>metagenomes</taxon>
        <taxon>ecological metagenomes</taxon>
    </lineage>
</organism>
<sequence>MIGESNFYYLPCIFQLIREGDWNILAISRPSYEYITKQR</sequence>
<accession>A0A382FKX7</accession>
<dbReference type="EMBL" id="UINC01050077">
    <property type="protein sequence ID" value="SVB62621.1"/>
    <property type="molecule type" value="Genomic_DNA"/>
</dbReference>
<evidence type="ECO:0000313" key="1">
    <source>
        <dbReference type="EMBL" id="SVB62621.1"/>
    </source>
</evidence>
<name>A0A382FKX7_9ZZZZ</name>
<gene>
    <name evidence="1" type="ORF">METZ01_LOCUS215475</name>
</gene>
<proteinExistence type="predicted"/>
<protein>
    <submittedName>
        <fullName evidence="1">Uncharacterized protein</fullName>
    </submittedName>
</protein>